<dbReference type="Gene3D" id="3.40.47.10">
    <property type="match status" value="2"/>
</dbReference>
<dbReference type="RefSeq" id="WP_345302703.1">
    <property type="nucleotide sequence ID" value="NZ_BAABJE010000005.1"/>
</dbReference>
<evidence type="ECO:0000256" key="4">
    <source>
        <dbReference type="RuleBase" id="RU003694"/>
    </source>
</evidence>
<protein>
    <submittedName>
        <fullName evidence="6">Beta-ketoacyl-[acyl-carrier-protein] synthase family protein</fullName>
    </submittedName>
</protein>
<evidence type="ECO:0000313" key="6">
    <source>
        <dbReference type="EMBL" id="GAA4790802.1"/>
    </source>
</evidence>
<keyword evidence="7" id="KW-1185">Reference proteome</keyword>
<keyword evidence="3 4" id="KW-0808">Transferase</keyword>
<evidence type="ECO:0000259" key="5">
    <source>
        <dbReference type="PROSITE" id="PS52004"/>
    </source>
</evidence>
<dbReference type="Pfam" id="PF00109">
    <property type="entry name" value="ketoacyl-synt"/>
    <property type="match status" value="1"/>
</dbReference>
<dbReference type="InterPro" id="IPR016039">
    <property type="entry name" value="Thiolase-like"/>
</dbReference>
<dbReference type="InterPro" id="IPR018201">
    <property type="entry name" value="Ketoacyl_synth_AS"/>
</dbReference>
<dbReference type="Pfam" id="PF02801">
    <property type="entry name" value="Ketoacyl-synt_C"/>
    <property type="match status" value="1"/>
</dbReference>
<comment type="pathway">
    <text evidence="1">Lipid metabolism; fatty acid biosynthesis.</text>
</comment>
<dbReference type="CDD" id="cd00834">
    <property type="entry name" value="KAS_I_II"/>
    <property type="match status" value="1"/>
</dbReference>
<evidence type="ECO:0000256" key="3">
    <source>
        <dbReference type="ARBA" id="ARBA00022679"/>
    </source>
</evidence>
<dbReference type="PROSITE" id="PS52004">
    <property type="entry name" value="KS3_2"/>
    <property type="match status" value="1"/>
</dbReference>
<dbReference type="PANTHER" id="PTHR11712">
    <property type="entry name" value="POLYKETIDE SYNTHASE-RELATED"/>
    <property type="match status" value="1"/>
</dbReference>
<evidence type="ECO:0000256" key="1">
    <source>
        <dbReference type="ARBA" id="ARBA00005194"/>
    </source>
</evidence>
<dbReference type="NCBIfam" id="NF005589">
    <property type="entry name" value="PRK07314.1"/>
    <property type="match status" value="1"/>
</dbReference>
<comment type="caution">
    <text evidence="6">The sequence shown here is derived from an EMBL/GenBank/DDBJ whole genome shotgun (WGS) entry which is preliminary data.</text>
</comment>
<dbReference type="PROSITE" id="PS00606">
    <property type="entry name" value="KS3_1"/>
    <property type="match status" value="1"/>
</dbReference>
<evidence type="ECO:0000256" key="2">
    <source>
        <dbReference type="ARBA" id="ARBA00008467"/>
    </source>
</evidence>
<accession>A0ABP9B5Q7</accession>
<dbReference type="InterPro" id="IPR000794">
    <property type="entry name" value="Beta-ketoacyl_synthase"/>
</dbReference>
<evidence type="ECO:0000313" key="7">
    <source>
        <dbReference type="Proteomes" id="UP001499959"/>
    </source>
</evidence>
<name>A0ABP9B5Q7_9GAMM</name>
<feature type="domain" description="Ketosynthase family 3 (KS3)" evidence="5">
    <location>
        <begin position="3"/>
        <end position="421"/>
    </location>
</feature>
<sequence>MRSRHVVVTGCEAITPAGVGLSSLWDAVVNGRACGEAITGWDISRNASRIGAAIPDFDATRHGLSGSDVGRMDRAGQLAFAASRGACRNAGIDIERLDPERLGVCIGSAIGGIGFMEREFVRVARRDASNPGAGITIDPVDPRTYGGFLASSISTEIARHFGAAGPVTTMGTGCTAGIDAIGTASDMIEAGMADVIITGGVDAPLTPIVFTSFDNIKALTRRNDAPRRASRPFDRDRDGFLLSEGCGILVLEEETHARRRGAEILGRILGFSSLSNAYHMTSLSADGEALAATLTSCMRRAGVNADEIDYVNAHGSSTKQNDRNETAAFKRAFGAHAWRVPISSTKSVLGHSLGAASAIETIVCVEALRRGVVPPTANYENPSEDCDLDYVPNAARDRRLRVVECNASGFSGIHSALMLGSAESRRA</sequence>
<gene>
    <name evidence="6" type="ORF">GCM10023307_15160</name>
</gene>
<dbReference type="SMART" id="SM00825">
    <property type="entry name" value="PKS_KS"/>
    <property type="match status" value="1"/>
</dbReference>
<proteinExistence type="inferred from homology"/>
<dbReference type="EMBL" id="BAABJE010000005">
    <property type="protein sequence ID" value="GAA4790802.1"/>
    <property type="molecule type" value="Genomic_DNA"/>
</dbReference>
<dbReference type="InterPro" id="IPR014031">
    <property type="entry name" value="Ketoacyl_synth_C"/>
</dbReference>
<reference evidence="7" key="1">
    <citation type="journal article" date="2019" name="Int. J. Syst. Evol. Microbiol.">
        <title>The Global Catalogue of Microorganisms (GCM) 10K type strain sequencing project: providing services to taxonomists for standard genome sequencing and annotation.</title>
        <authorList>
            <consortium name="The Broad Institute Genomics Platform"/>
            <consortium name="The Broad Institute Genome Sequencing Center for Infectious Disease"/>
            <person name="Wu L."/>
            <person name="Ma J."/>
        </authorList>
    </citation>
    <scope>NUCLEOTIDE SEQUENCE [LARGE SCALE GENOMIC DNA]</scope>
    <source>
        <strain evidence="7">JCM 18204</strain>
    </source>
</reference>
<dbReference type="InterPro" id="IPR014030">
    <property type="entry name" value="Ketoacyl_synth_N"/>
</dbReference>
<organism evidence="6 7">
    <name type="scientific">Lysobacter hankyongensis</name>
    <dbReference type="NCBI Taxonomy" id="1176535"/>
    <lineage>
        <taxon>Bacteria</taxon>
        <taxon>Pseudomonadati</taxon>
        <taxon>Pseudomonadota</taxon>
        <taxon>Gammaproteobacteria</taxon>
        <taxon>Lysobacterales</taxon>
        <taxon>Lysobacteraceae</taxon>
        <taxon>Lysobacter</taxon>
    </lineage>
</organism>
<dbReference type="SUPFAM" id="SSF53901">
    <property type="entry name" value="Thiolase-like"/>
    <property type="match status" value="1"/>
</dbReference>
<dbReference type="Proteomes" id="UP001499959">
    <property type="component" value="Unassembled WGS sequence"/>
</dbReference>
<dbReference type="PANTHER" id="PTHR11712:SF336">
    <property type="entry name" value="3-OXOACYL-[ACYL-CARRIER-PROTEIN] SYNTHASE, MITOCHONDRIAL"/>
    <property type="match status" value="1"/>
</dbReference>
<comment type="similarity">
    <text evidence="2 4">Belongs to the thiolase-like superfamily. Beta-ketoacyl-ACP synthases family.</text>
</comment>
<dbReference type="InterPro" id="IPR020841">
    <property type="entry name" value="PKS_Beta-ketoAc_synthase_dom"/>
</dbReference>